<gene>
    <name evidence="3" type="ORF">TCM_031666</name>
</gene>
<dbReference type="eggNOG" id="KOG1192">
    <property type="taxonomic scope" value="Eukaryota"/>
</dbReference>
<dbReference type="CDD" id="cd03784">
    <property type="entry name" value="GT1_Gtf-like"/>
    <property type="match status" value="1"/>
</dbReference>
<dbReference type="Gramene" id="EOY13144">
    <property type="protein sequence ID" value="EOY13144"/>
    <property type="gene ID" value="TCM_031666"/>
</dbReference>
<organism evidence="3 4">
    <name type="scientific">Theobroma cacao</name>
    <name type="common">Cacao</name>
    <name type="synonym">Cocoa</name>
    <dbReference type="NCBI Taxonomy" id="3641"/>
    <lineage>
        <taxon>Eukaryota</taxon>
        <taxon>Viridiplantae</taxon>
        <taxon>Streptophyta</taxon>
        <taxon>Embryophyta</taxon>
        <taxon>Tracheophyta</taxon>
        <taxon>Spermatophyta</taxon>
        <taxon>Magnoliopsida</taxon>
        <taxon>eudicotyledons</taxon>
        <taxon>Gunneridae</taxon>
        <taxon>Pentapetalae</taxon>
        <taxon>rosids</taxon>
        <taxon>malvids</taxon>
        <taxon>Malvales</taxon>
        <taxon>Malvaceae</taxon>
        <taxon>Byttnerioideae</taxon>
        <taxon>Theobroma</taxon>
    </lineage>
</organism>
<dbReference type="Proteomes" id="UP000026915">
    <property type="component" value="Chromosome 7"/>
</dbReference>
<evidence type="ECO:0000313" key="4">
    <source>
        <dbReference type="Proteomes" id="UP000026915"/>
    </source>
</evidence>
<dbReference type="FunFam" id="3.40.50.2000:FF:000087">
    <property type="entry name" value="Glycosyltransferase"/>
    <property type="match status" value="1"/>
</dbReference>
<name>A0A061FFA5_THECC</name>
<reference evidence="3 4" key="1">
    <citation type="journal article" date="2013" name="Genome Biol.">
        <title>The genome sequence of the most widely cultivated cacao type and its use to identify candidate genes regulating pod color.</title>
        <authorList>
            <person name="Motamayor J.C."/>
            <person name="Mockaitis K."/>
            <person name="Schmutz J."/>
            <person name="Haiminen N."/>
            <person name="Iii D.L."/>
            <person name="Cornejo O."/>
            <person name="Findley S.D."/>
            <person name="Zheng P."/>
            <person name="Utro F."/>
            <person name="Royaert S."/>
            <person name="Saski C."/>
            <person name="Jenkins J."/>
            <person name="Podicheti R."/>
            <person name="Zhao M."/>
            <person name="Scheffler B.E."/>
            <person name="Stack J.C."/>
            <person name="Feltus F.A."/>
            <person name="Mustiga G.M."/>
            <person name="Amores F."/>
            <person name="Phillips W."/>
            <person name="Marelli J.P."/>
            <person name="May G.D."/>
            <person name="Shapiro H."/>
            <person name="Ma J."/>
            <person name="Bustamante C.D."/>
            <person name="Schnell R.J."/>
            <person name="Main D."/>
            <person name="Gilbert D."/>
            <person name="Parida L."/>
            <person name="Kuhn D.N."/>
        </authorList>
    </citation>
    <scope>NUCLEOTIDE SEQUENCE [LARGE SCALE GENOMIC DNA]</scope>
    <source>
        <strain evidence="4">cv. Matina 1-6</strain>
    </source>
</reference>
<evidence type="ECO:0000256" key="1">
    <source>
        <dbReference type="ARBA" id="ARBA00009995"/>
    </source>
</evidence>
<evidence type="ECO:0000313" key="3">
    <source>
        <dbReference type="EMBL" id="EOY13144.1"/>
    </source>
</evidence>
<sequence>MNVENASTEVLTQLYRVASRSKIASSFVSYIMLINITCFELSNTTHRLQAKMRNSNSSSLHVAMFPWFAFGHFIPYLHLSNKLAEKGHKVSFLLPKGAQPKLEQLNQYPNLLQFFPLVVSHVDGMPPGAETASDVPQPLHSLLAIAFDQTRDQVEAILRAIKADVVFHDMGHWIPALAHQIGIKSIYYAAVSAAANAHLAKEVSKEMTVEELIEVPPGYPSSKVRFKAEEAAIVTILPEIFGIGLSFQDRIITAMKDSDVIAFRTYREIEGPFCDYIAQHFGKPVMLTGPSLPETNATQLEDKWANWLSNFEPSSVVFCSFGSQIALQKGEFQELVLGFELSGQPFLVALTPPDGCITIEEALPEGFHERIQGRGLVYGGWVPQELLLSHSSVGCFVNHCGYGTMWESLLSDCQIVLIPRLGDQILNTRLMVEELEVAVEVQKGENREISKENLSKAIKMVMDKDNEIAGLLKRNHAKLKNILSNRDLQEEYINNFIEGLQDLVK</sequence>
<accession>A0A061FFA5</accession>
<dbReference type="InterPro" id="IPR002213">
    <property type="entry name" value="UDP_glucos_trans"/>
</dbReference>
<dbReference type="InterPro" id="IPR050481">
    <property type="entry name" value="UDP-glycosyltransf_plant"/>
</dbReference>
<proteinExistence type="inferred from homology"/>
<dbReference type="EMBL" id="CM001885">
    <property type="protein sequence ID" value="EOY13144.1"/>
    <property type="molecule type" value="Genomic_DNA"/>
</dbReference>
<dbReference type="PANTHER" id="PTHR48049">
    <property type="entry name" value="GLYCOSYLTRANSFERASE"/>
    <property type="match status" value="1"/>
</dbReference>
<comment type="similarity">
    <text evidence="1">Belongs to the UDP-glycosyltransferase family.</text>
</comment>
<dbReference type="SUPFAM" id="SSF53756">
    <property type="entry name" value="UDP-Glycosyltransferase/glycogen phosphorylase"/>
    <property type="match status" value="1"/>
</dbReference>
<keyword evidence="2" id="KW-0808">Transferase</keyword>
<dbReference type="Gene3D" id="3.40.50.2000">
    <property type="entry name" value="Glycogen Phosphorylase B"/>
    <property type="match status" value="2"/>
</dbReference>
<dbReference type="OMA" id="IFMNSHK"/>
<dbReference type="GO" id="GO:0035251">
    <property type="term" value="F:UDP-glucosyltransferase activity"/>
    <property type="evidence" value="ECO:0000318"/>
    <property type="project" value="GO_Central"/>
</dbReference>
<dbReference type="FunFam" id="3.40.50.2000:FF:000037">
    <property type="entry name" value="Glycosyltransferase"/>
    <property type="match status" value="1"/>
</dbReference>
<protein>
    <submittedName>
        <fullName evidence="3">UDP-Glycosyltransferase superfamily protein</fullName>
    </submittedName>
</protein>
<dbReference type="HOGENOM" id="CLU_001724_2_3_1"/>
<dbReference type="PANTHER" id="PTHR48049:SF52">
    <property type="entry name" value="ANTHOCYANIDIN 3-O-GLUCOSIDE 2''-O-GLUCOSYLTRANSFERASE-LIKE"/>
    <property type="match status" value="1"/>
</dbReference>
<evidence type="ECO:0000256" key="2">
    <source>
        <dbReference type="ARBA" id="ARBA00022679"/>
    </source>
</evidence>
<dbReference type="AlphaFoldDB" id="A0A061FFA5"/>
<dbReference type="InParanoid" id="A0A061FFA5"/>
<keyword evidence="4" id="KW-1185">Reference proteome</keyword>
<dbReference type="Pfam" id="PF00201">
    <property type="entry name" value="UDPGT"/>
    <property type="match status" value="1"/>
</dbReference>